<evidence type="ECO:0000313" key="7">
    <source>
        <dbReference type="Proteomes" id="UP000249293"/>
    </source>
</evidence>
<evidence type="ECO:0000256" key="1">
    <source>
        <dbReference type="ARBA" id="ARBA00006575"/>
    </source>
</evidence>
<comment type="similarity">
    <text evidence="1">Belongs to the POA1 family.</text>
</comment>
<comment type="catalytic activity">
    <reaction evidence="4">
        <text>ADP-alpha-D-ribose 1''-phosphate + H2O = ADP-D-ribose + phosphate</text>
        <dbReference type="Rhea" id="RHEA:25029"/>
        <dbReference type="ChEBI" id="CHEBI:15377"/>
        <dbReference type="ChEBI" id="CHEBI:43474"/>
        <dbReference type="ChEBI" id="CHEBI:57967"/>
        <dbReference type="ChEBI" id="CHEBI:58753"/>
        <dbReference type="EC" id="3.1.3.84"/>
    </reaction>
</comment>
<dbReference type="RefSeq" id="XP_029320178.1">
    <property type="nucleotide sequence ID" value="XM_029464319.1"/>
</dbReference>
<dbReference type="AlphaFoldDB" id="A0A2U9R072"/>
<dbReference type="Proteomes" id="UP000249293">
    <property type="component" value="Chromosome 1"/>
</dbReference>
<evidence type="ECO:0000256" key="2">
    <source>
        <dbReference type="ARBA" id="ARBA00012983"/>
    </source>
</evidence>
<dbReference type="GO" id="GO:0140291">
    <property type="term" value="P:peptidyl-glutamate ADP-deribosylation"/>
    <property type="evidence" value="ECO:0007669"/>
    <property type="project" value="TreeGrafter"/>
</dbReference>
<dbReference type="SUPFAM" id="SSF52949">
    <property type="entry name" value="Macro domain-like"/>
    <property type="match status" value="1"/>
</dbReference>
<dbReference type="EC" id="3.1.3.84" evidence="2"/>
<evidence type="ECO:0000259" key="5">
    <source>
        <dbReference type="PROSITE" id="PS51154"/>
    </source>
</evidence>
<proteinExistence type="inferred from homology"/>
<dbReference type="CDD" id="cd02901">
    <property type="entry name" value="Macro_Poa1p-like"/>
    <property type="match status" value="1"/>
</dbReference>
<gene>
    <name evidence="6" type="ORF">C5L36_0A12770</name>
</gene>
<evidence type="ECO:0000256" key="4">
    <source>
        <dbReference type="ARBA" id="ARBA00034427"/>
    </source>
</evidence>
<dbReference type="KEGG" id="pkz:C5L36_0A12770"/>
<dbReference type="PANTHER" id="PTHR12521">
    <property type="entry name" value="PROTEIN C6ORF130"/>
    <property type="match status" value="1"/>
</dbReference>
<feature type="domain" description="Macro" evidence="5">
    <location>
        <begin position="10"/>
        <end position="191"/>
    </location>
</feature>
<name>A0A2U9R072_PICKU</name>
<dbReference type="OrthoDB" id="2155246at2759"/>
<dbReference type="InterPro" id="IPR043472">
    <property type="entry name" value="Macro_dom-like"/>
</dbReference>
<sequence>MQFRRLTRSVFKHIVCDKYMTLIKYVRGDLFSAVTTAKPVLLAHACNCLGVWGGGIAAIFKRKYPGSYKLYNEYCKKHSKNPESILGTSLLVPAVQQENVIVVCLFTSVIGQESPHEIAKNTEMAMLDLKNKLQHPEMIGDLHVQEMLKDAIGKELSVNMPKINSGIFGVPWEFTEDALEKADMKCTVYEL</sequence>
<accession>A0A2U9R072</accession>
<dbReference type="GeneID" id="40382412"/>
<keyword evidence="7" id="KW-1185">Reference proteome</keyword>
<dbReference type="SMART" id="SM00506">
    <property type="entry name" value="A1pp"/>
    <property type="match status" value="1"/>
</dbReference>
<dbReference type="InterPro" id="IPR050892">
    <property type="entry name" value="ADP-ribose_metab_enzymes"/>
</dbReference>
<protein>
    <recommendedName>
        <fullName evidence="3">ADP-ribose 1''-phosphate phosphatase</fullName>
        <ecNumber evidence="2">3.1.3.84</ecNumber>
    </recommendedName>
</protein>
<dbReference type="PANTHER" id="PTHR12521:SF0">
    <property type="entry name" value="ADP-RIBOSE GLYCOHYDROLASE OARD1"/>
    <property type="match status" value="1"/>
</dbReference>
<dbReference type="Pfam" id="PF01661">
    <property type="entry name" value="Macro"/>
    <property type="match status" value="1"/>
</dbReference>
<reference evidence="6 7" key="1">
    <citation type="submission" date="2018-06" db="EMBL/GenBank/DDBJ databases">
        <title>Population genomics shows no distinction between pathogenic Candida krusei and environmental Pichia kudriavzevii: One species, four names.</title>
        <authorList>
            <person name="Douglass A.P."/>
            <person name="Offei B."/>
            <person name="Braun-Galleani S."/>
            <person name="Coughlan A.Y."/>
            <person name="Martos A."/>
            <person name="Ortiz-Merino R.A."/>
            <person name="Byrne K.P."/>
            <person name="Wolfe K.H."/>
        </authorList>
    </citation>
    <scope>NUCLEOTIDE SEQUENCE [LARGE SCALE GENOMIC DNA]</scope>
    <source>
        <strain evidence="6 7">CBS573</strain>
    </source>
</reference>
<dbReference type="VEuPathDB" id="FungiDB:C5L36_0A12770"/>
<evidence type="ECO:0000256" key="3">
    <source>
        <dbReference type="ARBA" id="ARBA00019744"/>
    </source>
</evidence>
<dbReference type="InterPro" id="IPR002589">
    <property type="entry name" value="Macro_dom"/>
</dbReference>
<organism evidence="6 7">
    <name type="scientific">Pichia kudriavzevii</name>
    <name type="common">Yeast</name>
    <name type="synonym">Issatchenkia orientalis</name>
    <dbReference type="NCBI Taxonomy" id="4909"/>
    <lineage>
        <taxon>Eukaryota</taxon>
        <taxon>Fungi</taxon>
        <taxon>Dikarya</taxon>
        <taxon>Ascomycota</taxon>
        <taxon>Saccharomycotina</taxon>
        <taxon>Pichiomycetes</taxon>
        <taxon>Pichiales</taxon>
        <taxon>Pichiaceae</taxon>
        <taxon>Pichia</taxon>
    </lineage>
</organism>
<evidence type="ECO:0000313" key="6">
    <source>
        <dbReference type="EMBL" id="AWU74701.1"/>
    </source>
</evidence>
<dbReference type="Gene3D" id="3.40.220.10">
    <property type="entry name" value="Leucine Aminopeptidase, subunit E, domain 1"/>
    <property type="match status" value="1"/>
</dbReference>
<dbReference type="PROSITE" id="PS51154">
    <property type="entry name" value="MACRO"/>
    <property type="match status" value="1"/>
</dbReference>
<dbReference type="EMBL" id="CP028773">
    <property type="protein sequence ID" value="AWU74701.1"/>
    <property type="molecule type" value="Genomic_DNA"/>
</dbReference>